<dbReference type="InterPro" id="IPR011701">
    <property type="entry name" value="MFS"/>
</dbReference>
<keyword evidence="3" id="KW-1185">Reference proteome</keyword>
<reference evidence="2 3" key="1">
    <citation type="submission" date="2022-12" db="EMBL/GenBank/DDBJ databases">
        <title>Chromosome-level genome of Tegillarca granosa.</title>
        <authorList>
            <person name="Kim J."/>
        </authorList>
    </citation>
    <scope>NUCLEOTIDE SEQUENCE [LARGE SCALE GENOMIC DNA]</scope>
    <source>
        <strain evidence="2">Teg-2019</strain>
        <tissue evidence="2">Adductor muscle</tissue>
    </source>
</reference>
<dbReference type="PANTHER" id="PTHR11360">
    <property type="entry name" value="MONOCARBOXYLATE TRANSPORTER"/>
    <property type="match status" value="1"/>
</dbReference>
<protein>
    <submittedName>
        <fullName evidence="2">Uncharacterized protein</fullName>
    </submittedName>
</protein>
<evidence type="ECO:0000256" key="1">
    <source>
        <dbReference type="SAM" id="Phobius"/>
    </source>
</evidence>
<keyword evidence="1" id="KW-0812">Transmembrane</keyword>
<feature type="transmembrane region" description="Helical" evidence="1">
    <location>
        <begin position="201"/>
        <end position="223"/>
    </location>
</feature>
<feature type="transmembrane region" description="Helical" evidence="1">
    <location>
        <begin position="269"/>
        <end position="288"/>
    </location>
</feature>
<dbReference type="Gene3D" id="1.20.1250.20">
    <property type="entry name" value="MFS general substrate transporter like domains"/>
    <property type="match status" value="1"/>
</dbReference>
<evidence type="ECO:0000313" key="2">
    <source>
        <dbReference type="EMBL" id="KAJ8310059.1"/>
    </source>
</evidence>
<sequence>MANTIANTGSSFGGISMSPFFRFLLDEFRLQGTLLIISGLFLHIFVVCAILRPESFYDKTNKTKKKSTDHGGETEVKMREYNAENRQCIGNSTIEDGTEKTYIPNDSDKSWNIGTYSGFTVQNKDCKRLSEDNAETLQSDVKGDNSNLFVSMNSLVIVGSVRSFDFQSSNERIQNKNTTCCNLLKTSLKNLLDKDLLKNKLFILFNITSFFCAYGCGSTVMYLPPFAKDLGIDDSSIAILVTISAAVDIAGRTFLVFFADSKFIKRHHILSIASIITGTAAVFCSFYTDFSSLAFFASIFGFFGGMFFCLFPVILVDFIGFEKLANGLSFNLVIHGLSYSVMLPLLERVFEGGEGAKLTIVLGRMKLILIGTLTQRALCIHCSYVRLSFNRVS</sequence>
<accession>A0ABQ9EY16</accession>
<dbReference type="PANTHER" id="PTHR11360:SF306">
    <property type="entry name" value="RE01051P"/>
    <property type="match status" value="1"/>
</dbReference>
<feature type="transmembrane region" description="Helical" evidence="1">
    <location>
        <begin position="294"/>
        <end position="316"/>
    </location>
</feature>
<keyword evidence="1" id="KW-1133">Transmembrane helix</keyword>
<feature type="transmembrane region" description="Helical" evidence="1">
    <location>
        <begin position="30"/>
        <end position="51"/>
    </location>
</feature>
<dbReference type="EMBL" id="JARBDR010000640">
    <property type="protein sequence ID" value="KAJ8310059.1"/>
    <property type="molecule type" value="Genomic_DNA"/>
</dbReference>
<dbReference type="InterPro" id="IPR050327">
    <property type="entry name" value="Proton-linked_MCT"/>
</dbReference>
<name>A0ABQ9EY16_TEGGR</name>
<proteinExistence type="predicted"/>
<evidence type="ECO:0000313" key="3">
    <source>
        <dbReference type="Proteomes" id="UP001217089"/>
    </source>
</evidence>
<gene>
    <name evidence="2" type="ORF">KUTeg_011924</name>
</gene>
<feature type="transmembrane region" description="Helical" evidence="1">
    <location>
        <begin position="235"/>
        <end position="257"/>
    </location>
</feature>
<organism evidence="2 3">
    <name type="scientific">Tegillarca granosa</name>
    <name type="common">Malaysian cockle</name>
    <name type="synonym">Anadara granosa</name>
    <dbReference type="NCBI Taxonomy" id="220873"/>
    <lineage>
        <taxon>Eukaryota</taxon>
        <taxon>Metazoa</taxon>
        <taxon>Spiralia</taxon>
        <taxon>Lophotrochozoa</taxon>
        <taxon>Mollusca</taxon>
        <taxon>Bivalvia</taxon>
        <taxon>Autobranchia</taxon>
        <taxon>Pteriomorphia</taxon>
        <taxon>Arcoida</taxon>
        <taxon>Arcoidea</taxon>
        <taxon>Arcidae</taxon>
        <taxon>Tegillarca</taxon>
    </lineage>
</organism>
<comment type="caution">
    <text evidence="2">The sequence shown here is derived from an EMBL/GenBank/DDBJ whole genome shotgun (WGS) entry which is preliminary data.</text>
</comment>
<dbReference type="Proteomes" id="UP001217089">
    <property type="component" value="Unassembled WGS sequence"/>
</dbReference>
<keyword evidence="1" id="KW-0472">Membrane</keyword>
<dbReference type="SUPFAM" id="SSF103473">
    <property type="entry name" value="MFS general substrate transporter"/>
    <property type="match status" value="1"/>
</dbReference>
<dbReference type="Pfam" id="PF07690">
    <property type="entry name" value="MFS_1"/>
    <property type="match status" value="1"/>
</dbReference>
<dbReference type="InterPro" id="IPR036259">
    <property type="entry name" value="MFS_trans_sf"/>
</dbReference>